<keyword evidence="2" id="KW-0732">Signal</keyword>
<dbReference type="GO" id="GO:1990281">
    <property type="term" value="C:efflux pump complex"/>
    <property type="evidence" value="ECO:0007669"/>
    <property type="project" value="TreeGrafter"/>
</dbReference>
<dbReference type="NCBIfam" id="TIGR01730">
    <property type="entry name" value="RND_mfp"/>
    <property type="match status" value="1"/>
</dbReference>
<dbReference type="Proteomes" id="UP000199650">
    <property type="component" value="Unassembled WGS sequence"/>
</dbReference>
<protein>
    <submittedName>
        <fullName evidence="4">RND family efflux transporter, MFP subunit</fullName>
    </submittedName>
</protein>
<dbReference type="PANTHER" id="PTHR30469:SF20">
    <property type="entry name" value="EFFLUX RND TRANSPORTER PERIPLASMIC ADAPTOR SUBUNIT"/>
    <property type="match status" value="1"/>
</dbReference>
<evidence type="ECO:0000259" key="3">
    <source>
        <dbReference type="Pfam" id="PF25917"/>
    </source>
</evidence>
<dbReference type="EMBL" id="FOJB01000001">
    <property type="protein sequence ID" value="SEV92449.1"/>
    <property type="molecule type" value="Genomic_DNA"/>
</dbReference>
<evidence type="ECO:0000313" key="4">
    <source>
        <dbReference type="EMBL" id="SEV92449.1"/>
    </source>
</evidence>
<name>A0A1I0MUI1_9RHOB</name>
<dbReference type="InterPro" id="IPR006143">
    <property type="entry name" value="RND_pump_MFP"/>
</dbReference>
<reference evidence="4 5" key="1">
    <citation type="submission" date="2016-10" db="EMBL/GenBank/DDBJ databases">
        <authorList>
            <person name="de Groot N.N."/>
        </authorList>
    </citation>
    <scope>NUCLEOTIDE SEQUENCE [LARGE SCALE GENOMIC DNA]</scope>
    <source>
        <strain evidence="4 5">DSM 29439</strain>
    </source>
</reference>
<dbReference type="SUPFAM" id="SSF111369">
    <property type="entry name" value="HlyD-like secretion proteins"/>
    <property type="match status" value="1"/>
</dbReference>
<feature type="chain" id="PRO_5011435082" evidence="2">
    <location>
        <begin position="25"/>
        <end position="349"/>
    </location>
</feature>
<dbReference type="Gene3D" id="2.40.30.170">
    <property type="match status" value="1"/>
</dbReference>
<comment type="similarity">
    <text evidence="1">Belongs to the membrane fusion protein (MFP) (TC 8.A.1) family.</text>
</comment>
<feature type="signal peptide" evidence="2">
    <location>
        <begin position="1"/>
        <end position="24"/>
    </location>
</feature>
<dbReference type="Gene3D" id="1.10.287.470">
    <property type="entry name" value="Helix hairpin bin"/>
    <property type="match status" value="1"/>
</dbReference>
<keyword evidence="5" id="KW-1185">Reference proteome</keyword>
<dbReference type="OrthoDB" id="9813967at2"/>
<dbReference type="STRING" id="1173584.SAMN05444851_0350"/>
<evidence type="ECO:0000313" key="5">
    <source>
        <dbReference type="Proteomes" id="UP000199650"/>
    </source>
</evidence>
<proteinExistence type="inferred from homology"/>
<evidence type="ECO:0000256" key="2">
    <source>
        <dbReference type="SAM" id="SignalP"/>
    </source>
</evidence>
<feature type="domain" description="Multidrug resistance protein MdtA-like barrel-sandwich hybrid" evidence="3">
    <location>
        <begin position="56"/>
        <end position="175"/>
    </location>
</feature>
<dbReference type="GO" id="GO:0015562">
    <property type="term" value="F:efflux transmembrane transporter activity"/>
    <property type="evidence" value="ECO:0007669"/>
    <property type="project" value="TreeGrafter"/>
</dbReference>
<sequence>MPVFPRFLAAAAVAIVATISGAVAEDAVKPVKLMTVAADDDTLSRVFFGKVVARQSVDMAFQVGGQIVEFPVIEGQLVSEGDLLAQLDQEQFSLALEQAAVQKDLAERTLDRLTKLRGNTVSQVALDDATTQLSLADIAFRQAERNLNNATLYAPFDALVAARDVDNYVTISAGTPVVRLHDMSEIRIEIDVPEILFQTASKEKNVQFVAEFPAHDTPFPVAIREFNAEAAEAGQTYRLTLGMAPREDLNVLPGSSVNVRVSAAHENPGILIPSTAIVAAPDGALSVMRFVAGDGDAGTVSATPVTVKPAPNGDFELLSGLSAGDVIVAAGASALRDGDAVRRFTGFAN</sequence>
<dbReference type="PANTHER" id="PTHR30469">
    <property type="entry name" value="MULTIDRUG RESISTANCE PROTEIN MDTA"/>
    <property type="match status" value="1"/>
</dbReference>
<dbReference type="Pfam" id="PF25917">
    <property type="entry name" value="BSH_RND"/>
    <property type="match status" value="1"/>
</dbReference>
<dbReference type="Gene3D" id="2.40.50.100">
    <property type="match status" value="1"/>
</dbReference>
<dbReference type="Gene3D" id="2.40.420.20">
    <property type="match status" value="1"/>
</dbReference>
<dbReference type="AlphaFoldDB" id="A0A1I0MUI1"/>
<dbReference type="RefSeq" id="WP_091427744.1">
    <property type="nucleotide sequence ID" value="NZ_FOJB01000001.1"/>
</dbReference>
<gene>
    <name evidence="4" type="ORF">SAMN05444851_0350</name>
</gene>
<dbReference type="InterPro" id="IPR058625">
    <property type="entry name" value="MdtA-like_BSH"/>
</dbReference>
<accession>A0A1I0MUI1</accession>
<evidence type="ECO:0000256" key="1">
    <source>
        <dbReference type="ARBA" id="ARBA00009477"/>
    </source>
</evidence>
<organism evidence="4 5">
    <name type="scientific">Aliiroseovarius sediminilitoris</name>
    <dbReference type="NCBI Taxonomy" id="1173584"/>
    <lineage>
        <taxon>Bacteria</taxon>
        <taxon>Pseudomonadati</taxon>
        <taxon>Pseudomonadota</taxon>
        <taxon>Alphaproteobacteria</taxon>
        <taxon>Rhodobacterales</taxon>
        <taxon>Paracoccaceae</taxon>
        <taxon>Aliiroseovarius</taxon>
    </lineage>
</organism>